<keyword evidence="2" id="KW-1185">Reference proteome</keyword>
<protein>
    <submittedName>
        <fullName evidence="1">Zinc finger, CCHC-type</fullName>
    </submittedName>
</protein>
<gene>
    <name evidence="1" type="ORF">OWV82_006074</name>
</gene>
<proteinExistence type="predicted"/>
<evidence type="ECO:0000313" key="2">
    <source>
        <dbReference type="Proteomes" id="UP001164539"/>
    </source>
</evidence>
<accession>A0ACC1YHV6</accession>
<comment type="caution">
    <text evidence="1">The sequence shown here is derived from an EMBL/GenBank/DDBJ whole genome shotgun (WGS) entry which is preliminary data.</text>
</comment>
<organism evidence="1 2">
    <name type="scientific">Melia azedarach</name>
    <name type="common">Chinaberry tree</name>
    <dbReference type="NCBI Taxonomy" id="155640"/>
    <lineage>
        <taxon>Eukaryota</taxon>
        <taxon>Viridiplantae</taxon>
        <taxon>Streptophyta</taxon>
        <taxon>Embryophyta</taxon>
        <taxon>Tracheophyta</taxon>
        <taxon>Spermatophyta</taxon>
        <taxon>Magnoliopsida</taxon>
        <taxon>eudicotyledons</taxon>
        <taxon>Gunneridae</taxon>
        <taxon>Pentapetalae</taxon>
        <taxon>rosids</taxon>
        <taxon>malvids</taxon>
        <taxon>Sapindales</taxon>
        <taxon>Meliaceae</taxon>
        <taxon>Melia</taxon>
    </lineage>
</organism>
<name>A0ACC1YHV6_MELAZ</name>
<evidence type="ECO:0000313" key="1">
    <source>
        <dbReference type="EMBL" id="KAJ4722603.1"/>
    </source>
</evidence>
<reference evidence="1 2" key="1">
    <citation type="journal article" date="2023" name="Science">
        <title>Complex scaffold remodeling in plant triterpene biosynthesis.</title>
        <authorList>
            <person name="De La Pena R."/>
            <person name="Hodgson H."/>
            <person name="Liu J.C."/>
            <person name="Stephenson M.J."/>
            <person name="Martin A.C."/>
            <person name="Owen C."/>
            <person name="Harkess A."/>
            <person name="Leebens-Mack J."/>
            <person name="Jimenez L.E."/>
            <person name="Osbourn A."/>
            <person name="Sattely E.S."/>
        </authorList>
    </citation>
    <scope>NUCLEOTIDE SEQUENCE [LARGE SCALE GENOMIC DNA]</scope>
    <source>
        <strain evidence="2">cv. JPN11</strain>
        <tissue evidence="1">Leaf</tissue>
    </source>
</reference>
<dbReference type="Proteomes" id="UP001164539">
    <property type="component" value="Chromosome 3"/>
</dbReference>
<dbReference type="EMBL" id="CM051396">
    <property type="protein sequence ID" value="KAJ4722603.1"/>
    <property type="molecule type" value="Genomic_DNA"/>
</dbReference>
<sequence>MNVENENIEPVTELGLALGYSSQCTQRRLNSDSGAGANAGSRVDMKFVTTDPLSELVWSPQNGLSLKCADSSFVDKKTSLLWGAGSSNVVLSPLPNIAAGRSSTDNCINEENFIRSHSAFHMRSDTAGTNTSGRTPGSGVAVIPDCGSSHEDRTGTGCYMQNNVVGLSLINGKEEIVNGKGGCIAGPSNIQMTGISEAKETISSSFPVITADNRPDLVQSEPVSGDPTAGGKDVDSGNQTSRMEIVLASGFHHTKECEADDTFMQNLTSPGKRHEESASFLEKERKNKMMVTNPRSIYPPEKLESTSENDLRPLFSKNVHGAASRIVAAESAHEVKNISQPDEETLPKDMTVSGERSPSSSRIRRHRRKGKERALSDGDVNGRMSKEDDDSHESVESCNSTGLFSTGKKRWSFEQQLIVRSKKVKTQIQESPGSTSFMKQDSSFLNWISNMMKGFSKSNIDDAPAPTPTPSLALTLAHPTQGQEIPDQKLIVYNKNQESGCRNVGFQSIFQSLYCPKKKDRETAVDDDYQTELEVINGLCDISGTPLTCHSNNDNLSKQFLLSNERVNESASGEEAGTATQPKLSSANFASSQENSKSAENKNSCNLGTDRGEGGTDSNSSMGKRKMSSTENVDSEPPFKLKTNYSFGHGSDPLESLWITRFAPKTSFPLLNLDNQNQSTGVPLECSTSCQKLVPCFQNPISSSNDLKIGETGPHSDEDPVVVGKQLKNCGAETEASTRFNGIKCHNEQRSICKLNPIAPSSRLKNSGAMASVFAKRLDAFKNIVPSDVTDSAAGENLSSRFFCGRKGHNLRDCSEITDGELEDLLKNINSYDGAEELPCLCIRCFQLNHWAVSCPNASSGDQNQLDRNEFSPIEMQLHRRNEESAKLLDGNKCLAQAASIHNVCDENNSTDLEINHQLNQVASSDRMICSATSVKDYIASGSEEKKLKGTQTTPFGIFIHRHVSEVPRQIFDFIKRLRLSRTDILKWINSRMSLAQLNGFFLRLRMGKWEEGLGGTGYYVACITGAQRESSQQNSKNSISVNVGGIKCLVESQYISNHDFLEDELMAWWSATAKGGGKIPSEEDLRVKVEERKMLGM</sequence>